<evidence type="ECO:0000256" key="2">
    <source>
        <dbReference type="ARBA" id="ARBA00022617"/>
    </source>
</evidence>
<dbReference type="Pfam" id="PF00067">
    <property type="entry name" value="p450"/>
    <property type="match status" value="1"/>
</dbReference>
<evidence type="ECO:0000256" key="1">
    <source>
        <dbReference type="ARBA" id="ARBA00010617"/>
    </source>
</evidence>
<evidence type="ECO:0000256" key="3">
    <source>
        <dbReference type="ARBA" id="ARBA00022723"/>
    </source>
</evidence>
<name>A0A2C5XY15_9HYPO</name>
<reference evidence="5 6" key="1">
    <citation type="submission" date="2017-06" db="EMBL/GenBank/DDBJ databases">
        <title>Ant-infecting Ophiocordyceps genomes reveal a high diversity of potential behavioral manipulation genes and a possible major role for enterotoxins.</title>
        <authorList>
            <person name="De Bekker C."/>
            <person name="Evans H.C."/>
            <person name="Brachmann A."/>
            <person name="Hughes D.P."/>
        </authorList>
    </citation>
    <scope>NUCLEOTIDE SEQUENCE [LARGE SCALE GENOMIC DNA]</scope>
    <source>
        <strain evidence="5 6">Map64</strain>
    </source>
</reference>
<dbReference type="PANTHER" id="PTHR24304">
    <property type="entry name" value="CYTOCHROME P450 FAMILY 7"/>
    <property type="match status" value="1"/>
</dbReference>
<dbReference type="Proteomes" id="UP000226192">
    <property type="component" value="Unassembled WGS sequence"/>
</dbReference>
<gene>
    <name evidence="5" type="ORF">CDD81_1842</name>
</gene>
<protein>
    <recommendedName>
        <fullName evidence="7">Cytochrome P450</fullName>
    </recommendedName>
</protein>
<organism evidence="5 6">
    <name type="scientific">Ophiocordyceps australis</name>
    <dbReference type="NCBI Taxonomy" id="1399860"/>
    <lineage>
        <taxon>Eukaryota</taxon>
        <taxon>Fungi</taxon>
        <taxon>Dikarya</taxon>
        <taxon>Ascomycota</taxon>
        <taxon>Pezizomycotina</taxon>
        <taxon>Sordariomycetes</taxon>
        <taxon>Hypocreomycetidae</taxon>
        <taxon>Hypocreales</taxon>
        <taxon>Ophiocordycipitaceae</taxon>
        <taxon>Ophiocordyceps</taxon>
    </lineage>
</organism>
<dbReference type="STRING" id="1399860.A0A2C5XY15"/>
<dbReference type="SUPFAM" id="SSF48264">
    <property type="entry name" value="Cytochrome P450"/>
    <property type="match status" value="1"/>
</dbReference>
<dbReference type="EMBL" id="NJET01000152">
    <property type="protein sequence ID" value="PHH60316.1"/>
    <property type="molecule type" value="Genomic_DNA"/>
</dbReference>
<sequence>MYIYVLKYFLGIPEPALSVYRADDSGPLSKAYPHSNVEPQNRVDHIIHHQYFRAYSGPGLDPTVKRFKHSLDRRIEGMHWDDNWTQEGNIESLFQHVAAASVIECIFGPALLRLNPNFVQDVWKFDDFVPWFPRAIPAFFMPESYRLRERLRGQLQRWYQYARLHFQESDINEDGDGDAFWGSELMRERQRTLRQVPHHDDYVLASMDMGFAWGTVGNTIPVSMLATIHVYKDPSLLERVRRSIAETLGQRSLMDLDPRELADIPLLSSIYTEVLRVYVNNYFVVSSPHQDVELGQWRLPKGQIGLLNSNISQMDKTFWNTKDGLYPVETFWADRFIIDPADASSGPILPALRKTSLRAEQSGDGKPYFSTEGIEGSWFPYGGGYSICPGRFLAKRAGVFTCAYLVHGYDVEVGQEEIHLDTCRFGLGIGALKKPIPFRIRKRRLESEAACVKTE</sequence>
<dbReference type="GO" id="GO:0008395">
    <property type="term" value="F:steroid hydroxylase activity"/>
    <property type="evidence" value="ECO:0007669"/>
    <property type="project" value="TreeGrafter"/>
</dbReference>
<dbReference type="OrthoDB" id="1470350at2759"/>
<dbReference type="InterPro" id="IPR036396">
    <property type="entry name" value="Cyt_P450_sf"/>
</dbReference>
<comment type="similarity">
    <text evidence="1">Belongs to the cytochrome P450 family.</text>
</comment>
<accession>A0A2C5XY15</accession>
<dbReference type="GO" id="GO:0020037">
    <property type="term" value="F:heme binding"/>
    <property type="evidence" value="ECO:0007669"/>
    <property type="project" value="InterPro"/>
</dbReference>
<dbReference type="AlphaFoldDB" id="A0A2C5XY15"/>
<keyword evidence="6" id="KW-1185">Reference proteome</keyword>
<comment type="caution">
    <text evidence="5">The sequence shown here is derived from an EMBL/GenBank/DDBJ whole genome shotgun (WGS) entry which is preliminary data.</text>
</comment>
<dbReference type="GO" id="GO:0005506">
    <property type="term" value="F:iron ion binding"/>
    <property type="evidence" value="ECO:0007669"/>
    <property type="project" value="InterPro"/>
</dbReference>
<evidence type="ECO:0000313" key="5">
    <source>
        <dbReference type="EMBL" id="PHH60316.1"/>
    </source>
</evidence>
<keyword evidence="2" id="KW-0349">Heme</keyword>
<evidence type="ECO:0008006" key="7">
    <source>
        <dbReference type="Google" id="ProtNLM"/>
    </source>
</evidence>
<dbReference type="PANTHER" id="PTHR24304:SF2">
    <property type="entry name" value="24-HYDROXYCHOLESTEROL 7-ALPHA-HYDROXYLASE"/>
    <property type="match status" value="1"/>
</dbReference>
<dbReference type="Gene3D" id="1.10.630.10">
    <property type="entry name" value="Cytochrome P450"/>
    <property type="match status" value="1"/>
</dbReference>
<proteinExistence type="inferred from homology"/>
<dbReference type="GO" id="GO:0016705">
    <property type="term" value="F:oxidoreductase activity, acting on paired donors, with incorporation or reduction of molecular oxygen"/>
    <property type="evidence" value="ECO:0007669"/>
    <property type="project" value="InterPro"/>
</dbReference>
<evidence type="ECO:0000313" key="6">
    <source>
        <dbReference type="Proteomes" id="UP000226192"/>
    </source>
</evidence>
<evidence type="ECO:0000256" key="4">
    <source>
        <dbReference type="ARBA" id="ARBA00023004"/>
    </source>
</evidence>
<keyword evidence="3" id="KW-0479">Metal-binding</keyword>
<dbReference type="InterPro" id="IPR001128">
    <property type="entry name" value="Cyt_P450"/>
</dbReference>
<keyword evidence="4" id="KW-0408">Iron</keyword>
<dbReference type="InterPro" id="IPR050529">
    <property type="entry name" value="CYP450_sterol_14alpha_dmase"/>
</dbReference>